<protein>
    <recommendedName>
        <fullName evidence="3">Polyketide cyclase/dehydrase/lipid transport protein</fullName>
    </recommendedName>
</protein>
<accession>A0A4R1EXZ2</accession>
<gene>
    <name evidence="1" type="ORF">EV695_2837</name>
</gene>
<reference evidence="1 2" key="1">
    <citation type="submission" date="2019-03" db="EMBL/GenBank/DDBJ databases">
        <title>Genomic Encyclopedia of Type Strains, Phase IV (KMG-IV): sequencing the most valuable type-strain genomes for metagenomic binning, comparative biology and taxonomic classification.</title>
        <authorList>
            <person name="Goeker M."/>
        </authorList>
    </citation>
    <scope>NUCLEOTIDE SEQUENCE [LARGE SCALE GENOMIC DNA]</scope>
    <source>
        <strain evidence="1 2">DSM 24830</strain>
    </source>
</reference>
<evidence type="ECO:0000313" key="1">
    <source>
        <dbReference type="EMBL" id="TCJ84874.1"/>
    </source>
</evidence>
<evidence type="ECO:0008006" key="3">
    <source>
        <dbReference type="Google" id="ProtNLM"/>
    </source>
</evidence>
<dbReference type="AlphaFoldDB" id="A0A4R1EXZ2"/>
<dbReference type="RefSeq" id="WP_131906602.1">
    <property type="nucleotide sequence ID" value="NZ_BAAAFU010000006.1"/>
</dbReference>
<evidence type="ECO:0000313" key="2">
    <source>
        <dbReference type="Proteomes" id="UP000294887"/>
    </source>
</evidence>
<proteinExistence type="predicted"/>
<dbReference type="OrthoDB" id="4459835at2"/>
<name>A0A4R1EXZ2_9GAMM</name>
<dbReference type="EMBL" id="SMFQ01000004">
    <property type="protein sequence ID" value="TCJ84874.1"/>
    <property type="molecule type" value="Genomic_DNA"/>
</dbReference>
<organism evidence="1 2">
    <name type="scientific">Cocleimonas flava</name>
    <dbReference type="NCBI Taxonomy" id="634765"/>
    <lineage>
        <taxon>Bacteria</taxon>
        <taxon>Pseudomonadati</taxon>
        <taxon>Pseudomonadota</taxon>
        <taxon>Gammaproteobacteria</taxon>
        <taxon>Thiotrichales</taxon>
        <taxon>Thiotrichaceae</taxon>
        <taxon>Cocleimonas</taxon>
    </lineage>
</organism>
<sequence length="153" mass="17572">MDNTKKVYYEIEYFYPDVDQQKFWDMFFDYEAWSKSDILPGEISIIKPGKDDPLGVGAVRSVISGSLNITEDIVGFRPPEYFSYATRNGSMPVNDFGGELFLEVYKGGLLSKYKGGFNPKYFGTGWLMKYVFRRAQKSAFIGLGKAYKAYYEK</sequence>
<dbReference type="Proteomes" id="UP000294887">
    <property type="component" value="Unassembled WGS sequence"/>
</dbReference>
<dbReference type="SUPFAM" id="SSF55961">
    <property type="entry name" value="Bet v1-like"/>
    <property type="match status" value="1"/>
</dbReference>
<keyword evidence="2" id="KW-1185">Reference proteome</keyword>
<comment type="caution">
    <text evidence="1">The sequence shown here is derived from an EMBL/GenBank/DDBJ whole genome shotgun (WGS) entry which is preliminary data.</text>
</comment>